<evidence type="ECO:0000313" key="3">
    <source>
        <dbReference type="Proteomes" id="UP001221757"/>
    </source>
</evidence>
<dbReference type="EMBL" id="JARKIE010000884">
    <property type="protein sequence ID" value="KAJ7613804.1"/>
    <property type="molecule type" value="Genomic_DNA"/>
</dbReference>
<evidence type="ECO:0000256" key="1">
    <source>
        <dbReference type="SAM" id="MobiDB-lite"/>
    </source>
</evidence>
<feature type="region of interest" description="Disordered" evidence="1">
    <location>
        <begin position="131"/>
        <end position="200"/>
    </location>
</feature>
<name>A0AAD7B8A1_MYCRO</name>
<gene>
    <name evidence="2" type="ORF">B0H17DRAFT_1220702</name>
</gene>
<accession>A0AAD7B8A1</accession>
<protein>
    <submittedName>
        <fullName evidence="2">Uncharacterized protein</fullName>
    </submittedName>
</protein>
<evidence type="ECO:0000313" key="2">
    <source>
        <dbReference type="EMBL" id="KAJ7613804.1"/>
    </source>
</evidence>
<reference evidence="2" key="1">
    <citation type="submission" date="2023-03" db="EMBL/GenBank/DDBJ databases">
        <title>Massive genome expansion in bonnet fungi (Mycena s.s.) driven by repeated elements and novel gene families across ecological guilds.</title>
        <authorList>
            <consortium name="Lawrence Berkeley National Laboratory"/>
            <person name="Harder C.B."/>
            <person name="Miyauchi S."/>
            <person name="Viragh M."/>
            <person name="Kuo A."/>
            <person name="Thoen E."/>
            <person name="Andreopoulos B."/>
            <person name="Lu D."/>
            <person name="Skrede I."/>
            <person name="Drula E."/>
            <person name="Henrissat B."/>
            <person name="Morin E."/>
            <person name="Kohler A."/>
            <person name="Barry K."/>
            <person name="LaButti K."/>
            <person name="Morin E."/>
            <person name="Salamov A."/>
            <person name="Lipzen A."/>
            <person name="Mereny Z."/>
            <person name="Hegedus B."/>
            <person name="Baldrian P."/>
            <person name="Stursova M."/>
            <person name="Weitz H."/>
            <person name="Taylor A."/>
            <person name="Grigoriev I.V."/>
            <person name="Nagy L.G."/>
            <person name="Martin F."/>
            <person name="Kauserud H."/>
        </authorList>
    </citation>
    <scope>NUCLEOTIDE SEQUENCE</scope>
    <source>
        <strain evidence="2">CBHHK067</strain>
    </source>
</reference>
<dbReference type="Proteomes" id="UP001221757">
    <property type="component" value="Unassembled WGS sequence"/>
</dbReference>
<comment type="caution">
    <text evidence="2">The sequence shown here is derived from an EMBL/GenBank/DDBJ whole genome shotgun (WGS) entry which is preliminary data.</text>
</comment>
<dbReference type="AlphaFoldDB" id="A0AAD7B8A1"/>
<keyword evidence="3" id="KW-1185">Reference proteome</keyword>
<sequence>MFAEVRTESHDSNVDSLQLTERLSSAADSVGILNEFPEWHQGHVRRSWSGKEADHVNPTFFTGDMVVGHLVVRDDWRTGCHAASDFLYLHGIDFNFSEALAVPGVDFLCPTGNNVYPGRSREKDRSIIEEKSPLADPPPISPPTPSDNVGTVQSTASIEIEDVEPVLPEGDAPTIFIEDFLSDETDELEASDSTTQNTND</sequence>
<feature type="compositionally biased region" description="Polar residues" evidence="1">
    <location>
        <begin position="191"/>
        <end position="200"/>
    </location>
</feature>
<feature type="compositionally biased region" description="Pro residues" evidence="1">
    <location>
        <begin position="135"/>
        <end position="145"/>
    </location>
</feature>
<proteinExistence type="predicted"/>
<organism evidence="2 3">
    <name type="scientific">Mycena rosella</name>
    <name type="common">Pink bonnet</name>
    <name type="synonym">Agaricus rosellus</name>
    <dbReference type="NCBI Taxonomy" id="1033263"/>
    <lineage>
        <taxon>Eukaryota</taxon>
        <taxon>Fungi</taxon>
        <taxon>Dikarya</taxon>
        <taxon>Basidiomycota</taxon>
        <taxon>Agaricomycotina</taxon>
        <taxon>Agaricomycetes</taxon>
        <taxon>Agaricomycetidae</taxon>
        <taxon>Agaricales</taxon>
        <taxon>Marasmiineae</taxon>
        <taxon>Mycenaceae</taxon>
        <taxon>Mycena</taxon>
    </lineage>
</organism>
<feature type="compositionally biased region" description="Polar residues" evidence="1">
    <location>
        <begin position="147"/>
        <end position="157"/>
    </location>
</feature>
<feature type="compositionally biased region" description="Acidic residues" evidence="1">
    <location>
        <begin position="180"/>
        <end position="190"/>
    </location>
</feature>